<feature type="transmembrane region" description="Helical" evidence="6">
    <location>
        <begin position="187"/>
        <end position="205"/>
    </location>
</feature>
<evidence type="ECO:0000256" key="1">
    <source>
        <dbReference type="ARBA" id="ARBA00004141"/>
    </source>
</evidence>
<dbReference type="EMBL" id="JAOYFC010000001">
    <property type="protein sequence ID" value="MCV6824412.1"/>
    <property type="molecule type" value="Genomic_DNA"/>
</dbReference>
<keyword evidence="3 6" id="KW-0812">Transmembrane</keyword>
<organism evidence="8 9">
    <name type="scientific">Halocynthiibacter halioticoli</name>
    <dbReference type="NCBI Taxonomy" id="2986804"/>
    <lineage>
        <taxon>Bacteria</taxon>
        <taxon>Pseudomonadati</taxon>
        <taxon>Pseudomonadota</taxon>
        <taxon>Alphaproteobacteria</taxon>
        <taxon>Rhodobacterales</taxon>
        <taxon>Paracoccaceae</taxon>
        <taxon>Halocynthiibacter</taxon>
    </lineage>
</organism>
<reference evidence="8" key="1">
    <citation type="submission" date="2022-10" db="EMBL/GenBank/DDBJ databases">
        <authorList>
            <person name="Yue Y."/>
        </authorList>
    </citation>
    <scope>NUCLEOTIDE SEQUENCE</scope>
    <source>
        <strain evidence="8">Z654</strain>
    </source>
</reference>
<feature type="transmembrane region" description="Helical" evidence="6">
    <location>
        <begin position="46"/>
        <end position="68"/>
    </location>
</feature>
<protein>
    <submittedName>
        <fullName evidence="8">DMT family transporter</fullName>
    </submittedName>
</protein>
<dbReference type="InterPro" id="IPR037185">
    <property type="entry name" value="EmrE-like"/>
</dbReference>
<dbReference type="AlphaFoldDB" id="A0AAE3LQF7"/>
<dbReference type="InterPro" id="IPR000620">
    <property type="entry name" value="EamA_dom"/>
</dbReference>
<feature type="transmembrane region" description="Helical" evidence="6">
    <location>
        <begin position="211"/>
        <end position="234"/>
    </location>
</feature>
<accession>A0AAE3LQF7</accession>
<keyword evidence="9" id="KW-1185">Reference proteome</keyword>
<feature type="transmembrane region" description="Helical" evidence="6">
    <location>
        <begin position="12"/>
        <end position="34"/>
    </location>
</feature>
<dbReference type="SUPFAM" id="SSF103481">
    <property type="entry name" value="Multidrug resistance efflux transporter EmrE"/>
    <property type="match status" value="2"/>
</dbReference>
<evidence type="ECO:0000256" key="5">
    <source>
        <dbReference type="ARBA" id="ARBA00023136"/>
    </source>
</evidence>
<evidence type="ECO:0000256" key="2">
    <source>
        <dbReference type="ARBA" id="ARBA00009853"/>
    </source>
</evidence>
<keyword evidence="5 6" id="KW-0472">Membrane</keyword>
<keyword evidence="4 6" id="KW-1133">Transmembrane helix</keyword>
<evidence type="ECO:0000313" key="9">
    <source>
        <dbReference type="Proteomes" id="UP001208041"/>
    </source>
</evidence>
<dbReference type="Pfam" id="PF00892">
    <property type="entry name" value="EamA"/>
    <property type="match status" value="2"/>
</dbReference>
<dbReference type="RefSeq" id="WP_263953221.1">
    <property type="nucleotide sequence ID" value="NZ_JAOYFC010000001.1"/>
</dbReference>
<dbReference type="Proteomes" id="UP001208041">
    <property type="component" value="Unassembled WGS sequence"/>
</dbReference>
<dbReference type="PANTHER" id="PTHR22911:SF6">
    <property type="entry name" value="SOLUTE CARRIER FAMILY 35 MEMBER G1"/>
    <property type="match status" value="1"/>
</dbReference>
<feature type="domain" description="EamA" evidence="7">
    <location>
        <begin position="15"/>
        <end position="147"/>
    </location>
</feature>
<dbReference type="GO" id="GO:0016020">
    <property type="term" value="C:membrane"/>
    <property type="evidence" value="ECO:0007669"/>
    <property type="project" value="UniProtKB-SubCell"/>
</dbReference>
<proteinExistence type="inferred from homology"/>
<evidence type="ECO:0000256" key="3">
    <source>
        <dbReference type="ARBA" id="ARBA00022692"/>
    </source>
</evidence>
<feature type="transmembrane region" description="Helical" evidence="6">
    <location>
        <begin position="154"/>
        <end position="175"/>
    </location>
</feature>
<comment type="subcellular location">
    <subcellularLocation>
        <location evidence="1">Membrane</location>
        <topology evidence="1">Multi-pass membrane protein</topology>
    </subcellularLocation>
</comment>
<feature type="transmembrane region" description="Helical" evidence="6">
    <location>
        <begin position="271"/>
        <end position="289"/>
    </location>
</feature>
<feature type="transmembrane region" description="Helical" evidence="6">
    <location>
        <begin position="92"/>
        <end position="119"/>
    </location>
</feature>
<gene>
    <name evidence="8" type="ORF">OH136_07560</name>
</gene>
<feature type="domain" description="EamA" evidence="7">
    <location>
        <begin position="156"/>
        <end position="286"/>
    </location>
</feature>
<comment type="caution">
    <text evidence="8">The sequence shown here is derived from an EMBL/GenBank/DDBJ whole genome shotgun (WGS) entry which is preliminary data.</text>
</comment>
<evidence type="ECO:0000259" key="7">
    <source>
        <dbReference type="Pfam" id="PF00892"/>
    </source>
</evidence>
<comment type="similarity">
    <text evidence="2">Belongs to the drug/metabolite transporter (DMT) superfamily. 10 TMS drug/metabolite exporter (DME) (TC 2.A.7.3) family.</text>
</comment>
<evidence type="ECO:0000256" key="6">
    <source>
        <dbReference type="SAM" id="Phobius"/>
    </source>
</evidence>
<sequence>MSEQTLPTIKPAAIRGAFWMIGAIVAFSTMAVAGREILNELDTFELMLYRSIVGLLIVVPVALATGSLREVNTDQLPLQILRNLFHFTGQNLWFLALTLIPLAQVFAIEFTSPIWVLLFSPLLLGERLTRGRAIAACFGFIGILVVTRPTVETINIGIIAAALSAICFAMTNVLTRKLTRSQSITCIMVYLTATQTVFGLIGAGYDGHITIPSMAYVPAIFLVGLCGLVAHFCLTRALSIAPAPTVMPIDFARLPLIALIGFLFYDEGIDIYVFYGAAIIFTANYINLLRESRENTGQ</sequence>
<evidence type="ECO:0000256" key="4">
    <source>
        <dbReference type="ARBA" id="ARBA00022989"/>
    </source>
</evidence>
<name>A0AAE3LQF7_9RHOB</name>
<evidence type="ECO:0000313" key="8">
    <source>
        <dbReference type="EMBL" id="MCV6824412.1"/>
    </source>
</evidence>
<feature type="transmembrane region" description="Helical" evidence="6">
    <location>
        <begin position="131"/>
        <end position="148"/>
    </location>
</feature>
<dbReference type="PANTHER" id="PTHR22911">
    <property type="entry name" value="ACYL-MALONYL CONDENSING ENZYME-RELATED"/>
    <property type="match status" value="1"/>
</dbReference>